<dbReference type="EMBL" id="VTPC01025444">
    <property type="protein sequence ID" value="KAF2891688.1"/>
    <property type="molecule type" value="Genomic_DNA"/>
</dbReference>
<proteinExistence type="predicted"/>
<dbReference type="AlphaFoldDB" id="A0A8K0GAW1"/>
<accession>A0A8K0GAW1</accession>
<organism evidence="2 3">
    <name type="scientific">Ignelater luminosus</name>
    <name type="common">Cucubano</name>
    <name type="synonym">Pyrophorus luminosus</name>
    <dbReference type="NCBI Taxonomy" id="2038154"/>
    <lineage>
        <taxon>Eukaryota</taxon>
        <taxon>Metazoa</taxon>
        <taxon>Ecdysozoa</taxon>
        <taxon>Arthropoda</taxon>
        <taxon>Hexapoda</taxon>
        <taxon>Insecta</taxon>
        <taxon>Pterygota</taxon>
        <taxon>Neoptera</taxon>
        <taxon>Endopterygota</taxon>
        <taxon>Coleoptera</taxon>
        <taxon>Polyphaga</taxon>
        <taxon>Elateriformia</taxon>
        <taxon>Elateroidea</taxon>
        <taxon>Elateridae</taxon>
        <taxon>Agrypninae</taxon>
        <taxon>Pyrophorini</taxon>
        <taxon>Ignelater</taxon>
    </lineage>
</organism>
<evidence type="ECO:0000313" key="3">
    <source>
        <dbReference type="Proteomes" id="UP000801492"/>
    </source>
</evidence>
<name>A0A8K0GAW1_IGNLU</name>
<evidence type="ECO:0000313" key="2">
    <source>
        <dbReference type="EMBL" id="KAF2891688.1"/>
    </source>
</evidence>
<gene>
    <name evidence="2" type="ORF">ILUMI_14485</name>
</gene>
<reference evidence="2" key="1">
    <citation type="submission" date="2019-08" db="EMBL/GenBank/DDBJ databases">
        <title>The genome of the North American firefly Photinus pyralis.</title>
        <authorList>
            <consortium name="Photinus pyralis genome working group"/>
            <person name="Fallon T.R."/>
            <person name="Sander Lower S.E."/>
            <person name="Weng J.-K."/>
        </authorList>
    </citation>
    <scope>NUCLEOTIDE SEQUENCE</scope>
    <source>
        <strain evidence="2">TRF0915ILg1</strain>
        <tissue evidence="2">Whole body</tissue>
    </source>
</reference>
<sequence>EYPKSASYEHVIRRRGAGQKVCRQVSLFLLAITESRLESLQKHLPENNGTPPVDLRGKHYNRPNQISDNTDLKKAAGEHILSFPKYVLL</sequence>
<evidence type="ECO:0000256" key="1">
    <source>
        <dbReference type="SAM" id="MobiDB-lite"/>
    </source>
</evidence>
<keyword evidence="3" id="KW-1185">Reference proteome</keyword>
<comment type="caution">
    <text evidence="2">The sequence shown here is derived from an EMBL/GenBank/DDBJ whole genome shotgun (WGS) entry which is preliminary data.</text>
</comment>
<dbReference type="Proteomes" id="UP000801492">
    <property type="component" value="Unassembled WGS sequence"/>
</dbReference>
<feature type="non-terminal residue" evidence="2">
    <location>
        <position position="1"/>
    </location>
</feature>
<feature type="region of interest" description="Disordered" evidence="1">
    <location>
        <begin position="42"/>
        <end position="70"/>
    </location>
</feature>
<protein>
    <submittedName>
        <fullName evidence="2">Uncharacterized protein</fullName>
    </submittedName>
</protein>